<dbReference type="GO" id="GO:0009279">
    <property type="term" value="C:cell outer membrane"/>
    <property type="evidence" value="ECO:0007669"/>
    <property type="project" value="UniProtKB-SubCell"/>
</dbReference>
<evidence type="ECO:0000256" key="6">
    <source>
        <dbReference type="ARBA" id="ARBA00023136"/>
    </source>
</evidence>
<comment type="subcellular location">
    <subcellularLocation>
        <location evidence="1">Cell outer membrane</location>
    </subcellularLocation>
</comment>
<keyword evidence="3" id="KW-0813">Transport</keyword>
<evidence type="ECO:0000256" key="3">
    <source>
        <dbReference type="ARBA" id="ARBA00022448"/>
    </source>
</evidence>
<dbReference type="AlphaFoldDB" id="A0AAE3KXB3"/>
<keyword evidence="7" id="KW-0998">Cell outer membrane</keyword>
<evidence type="ECO:0000313" key="9">
    <source>
        <dbReference type="EMBL" id="MCP9764530.1"/>
    </source>
</evidence>
<dbReference type="GO" id="GO:1990281">
    <property type="term" value="C:efflux pump complex"/>
    <property type="evidence" value="ECO:0007669"/>
    <property type="project" value="TreeGrafter"/>
</dbReference>
<keyword evidence="10" id="KW-1185">Reference proteome</keyword>
<name>A0AAE3KXB3_9BACT</name>
<evidence type="ECO:0000256" key="5">
    <source>
        <dbReference type="ARBA" id="ARBA00022692"/>
    </source>
</evidence>
<evidence type="ECO:0000256" key="1">
    <source>
        <dbReference type="ARBA" id="ARBA00004442"/>
    </source>
</evidence>
<evidence type="ECO:0000256" key="8">
    <source>
        <dbReference type="SAM" id="SignalP"/>
    </source>
</evidence>
<organism evidence="9 10">
    <name type="scientific">Lacihabitans soyangensis</name>
    <dbReference type="NCBI Taxonomy" id="869394"/>
    <lineage>
        <taxon>Bacteria</taxon>
        <taxon>Pseudomonadati</taxon>
        <taxon>Bacteroidota</taxon>
        <taxon>Cytophagia</taxon>
        <taxon>Cytophagales</taxon>
        <taxon>Leadbetterellaceae</taxon>
        <taxon>Lacihabitans</taxon>
    </lineage>
</organism>
<dbReference type="Pfam" id="PF02321">
    <property type="entry name" value="OEP"/>
    <property type="match status" value="2"/>
</dbReference>
<feature type="signal peptide" evidence="8">
    <location>
        <begin position="1"/>
        <end position="20"/>
    </location>
</feature>
<evidence type="ECO:0000256" key="7">
    <source>
        <dbReference type="ARBA" id="ARBA00023237"/>
    </source>
</evidence>
<dbReference type="EMBL" id="RJUF01000174">
    <property type="protein sequence ID" value="MCP9764530.1"/>
    <property type="molecule type" value="Genomic_DNA"/>
</dbReference>
<accession>A0AAE3KXB3</accession>
<dbReference type="GO" id="GO:0015288">
    <property type="term" value="F:porin activity"/>
    <property type="evidence" value="ECO:0007669"/>
    <property type="project" value="TreeGrafter"/>
</dbReference>
<dbReference type="SUPFAM" id="SSF56954">
    <property type="entry name" value="Outer membrane efflux proteins (OEP)"/>
    <property type="match status" value="1"/>
</dbReference>
<keyword evidence="6" id="KW-0472">Membrane</keyword>
<dbReference type="InterPro" id="IPR003423">
    <property type="entry name" value="OMP_efflux"/>
</dbReference>
<proteinExistence type="inferred from homology"/>
<protein>
    <submittedName>
        <fullName evidence="9">TolC family protein</fullName>
    </submittedName>
</protein>
<dbReference type="PANTHER" id="PTHR30026:SF20">
    <property type="entry name" value="OUTER MEMBRANE PROTEIN TOLC"/>
    <property type="match status" value="1"/>
</dbReference>
<feature type="chain" id="PRO_5041898307" evidence="8">
    <location>
        <begin position="21"/>
        <end position="433"/>
    </location>
</feature>
<dbReference type="GO" id="GO:0015562">
    <property type="term" value="F:efflux transmembrane transporter activity"/>
    <property type="evidence" value="ECO:0007669"/>
    <property type="project" value="InterPro"/>
</dbReference>
<evidence type="ECO:0000256" key="2">
    <source>
        <dbReference type="ARBA" id="ARBA00007613"/>
    </source>
</evidence>
<comment type="similarity">
    <text evidence="2">Belongs to the outer membrane factor (OMF) (TC 1.B.17) family.</text>
</comment>
<reference evidence="9 10" key="1">
    <citation type="submission" date="2018-11" db="EMBL/GenBank/DDBJ databases">
        <title>Novel bacteria species description.</title>
        <authorList>
            <person name="Han J.-H."/>
        </authorList>
    </citation>
    <scope>NUCLEOTIDE SEQUENCE [LARGE SCALE GENOMIC DNA]</scope>
    <source>
        <strain evidence="9 10">KCTC23259</strain>
    </source>
</reference>
<dbReference type="Proteomes" id="UP001204144">
    <property type="component" value="Unassembled WGS sequence"/>
</dbReference>
<dbReference type="RefSeq" id="WP_255038223.1">
    <property type="nucleotide sequence ID" value="NZ_RJUF01000174.1"/>
</dbReference>
<keyword evidence="8" id="KW-0732">Signal</keyword>
<keyword evidence="5" id="KW-0812">Transmembrane</keyword>
<sequence length="433" mass="49390">MKKSIVKVLFLVLVGYTASSQGLLKLTDAQKYALENNFSLKVSEKQVELAQNQIFKANAGMTPTIDWNTSFNSTFNQVNQNFVDGRVINRFGRSLSPVSNLALAYTLYDGRRMQTAYERLKTQGQQSKIQQQLAIQNTLSNVMQIYFDIQRLQNTEEYLNEIIKYYEERLKITEERWQIGRGSKLDYLQSKADLSTQLTNLTNNSNQLKNAKISLNGVLGRDPKIDFEVEKDQIASPMYDLSFLIDQAKLQNPEFLNLKKTEEINLLNQKEASSFKKPRINLNSSFGYNFNSNNAGLITFNQSVGLNAGVSATWRIFDGQLINRNIQSSKINGEIIQAQKADLLNRIENQLTTSYFQYETDKKLLELEKENKEIAAENLSISLEKFKLGSSTILEINDAQTRYNTVLNRLVSAQFNVKISQLELLTISGQLMK</sequence>
<dbReference type="InterPro" id="IPR051906">
    <property type="entry name" value="TolC-like"/>
</dbReference>
<dbReference type="PANTHER" id="PTHR30026">
    <property type="entry name" value="OUTER MEMBRANE PROTEIN TOLC"/>
    <property type="match status" value="1"/>
</dbReference>
<evidence type="ECO:0000256" key="4">
    <source>
        <dbReference type="ARBA" id="ARBA00022452"/>
    </source>
</evidence>
<gene>
    <name evidence="9" type="ORF">EGI31_16440</name>
</gene>
<comment type="caution">
    <text evidence="9">The sequence shown here is derived from an EMBL/GenBank/DDBJ whole genome shotgun (WGS) entry which is preliminary data.</text>
</comment>
<keyword evidence="4" id="KW-1134">Transmembrane beta strand</keyword>
<evidence type="ECO:0000313" key="10">
    <source>
        <dbReference type="Proteomes" id="UP001204144"/>
    </source>
</evidence>
<dbReference type="Gene3D" id="1.20.1600.10">
    <property type="entry name" value="Outer membrane efflux proteins (OEP)"/>
    <property type="match status" value="1"/>
</dbReference>